<gene>
    <name evidence="3" type="ORF">SETIT_6G141400v2</name>
</gene>
<dbReference type="OrthoDB" id="194443at2759"/>
<name>A0A368RLG5_SETIT</name>
<dbReference type="InterPro" id="IPR011333">
    <property type="entry name" value="SKP1/BTB/POZ_sf"/>
</dbReference>
<sequence>MDSPLCENALFRSETSGFIRWFCHKHGFNCLVGHHEIEHVWDHSGCINISCTVTVLEDDCIEVPLPSVGRSICTTIAAQAPMDIIFDIGGRVIRARRADVAALSHVMEALLYGNRVKSKLEIISIKDTNPAGFSLLIKYAYEGSLPEEADLRDTPINAWPMLLSLADMYCVERLKLHCASNMWDMACKKTVTTFLQWAIETNCTRLQEKCMSLIALISLDGTLTEDFVFVCYHHPEAIKRLRVLALKNVE</sequence>
<dbReference type="EMBL" id="CM003533">
    <property type="protein sequence ID" value="RCV31002.1"/>
    <property type="molecule type" value="Genomic_DNA"/>
</dbReference>
<dbReference type="PANTHER" id="PTHR26379">
    <property type="entry name" value="BTB/POZ AND MATH DOMAIN-CONTAINING PROTEIN 1"/>
    <property type="match status" value="1"/>
</dbReference>
<comment type="pathway">
    <text evidence="1">Protein modification; protein ubiquitination.</text>
</comment>
<reference evidence="3" key="1">
    <citation type="journal article" date="2012" name="Nat. Biotechnol.">
        <title>Reference genome sequence of the model plant Setaria.</title>
        <authorList>
            <person name="Bennetzen J.L."/>
            <person name="Schmutz J."/>
            <person name="Wang H."/>
            <person name="Percifield R."/>
            <person name="Hawkins J."/>
            <person name="Pontaroli A.C."/>
            <person name="Estep M."/>
            <person name="Feng L."/>
            <person name="Vaughn J.N."/>
            <person name="Grimwood J."/>
            <person name="Jenkins J."/>
            <person name="Barry K."/>
            <person name="Lindquist E."/>
            <person name="Hellsten U."/>
            <person name="Deshpande S."/>
            <person name="Wang X."/>
            <person name="Wu X."/>
            <person name="Mitros T."/>
            <person name="Triplett J."/>
            <person name="Yang X."/>
            <person name="Ye C.Y."/>
            <person name="Mauro-Herrera M."/>
            <person name="Wang L."/>
            <person name="Li P."/>
            <person name="Sharma M."/>
            <person name="Sharma R."/>
            <person name="Ronald P.C."/>
            <person name="Panaud O."/>
            <person name="Kellogg E.A."/>
            <person name="Brutnell T.P."/>
            <person name="Doust A.N."/>
            <person name="Tuskan G.A."/>
            <person name="Rokhsar D."/>
            <person name="Devos K.M."/>
        </authorList>
    </citation>
    <scope>NUCLEOTIDE SEQUENCE [LARGE SCALE GENOMIC DNA]</scope>
    <source>
        <strain evidence="3">Yugu1</strain>
    </source>
</reference>
<reference evidence="3" key="2">
    <citation type="submission" date="2015-07" db="EMBL/GenBank/DDBJ databases">
        <authorList>
            <person name="Noorani M."/>
        </authorList>
    </citation>
    <scope>NUCLEOTIDE SEQUENCE</scope>
    <source>
        <strain evidence="3">Yugu1</strain>
    </source>
</reference>
<feature type="domain" description="BTB" evidence="2">
    <location>
        <begin position="82"/>
        <end position="149"/>
    </location>
</feature>
<protein>
    <recommendedName>
        <fullName evidence="2">BTB domain-containing protein</fullName>
    </recommendedName>
</protein>
<dbReference type="Pfam" id="PF00651">
    <property type="entry name" value="BTB"/>
    <property type="match status" value="1"/>
</dbReference>
<dbReference type="GO" id="GO:0016567">
    <property type="term" value="P:protein ubiquitination"/>
    <property type="evidence" value="ECO:0007669"/>
    <property type="project" value="InterPro"/>
</dbReference>
<dbReference type="InterPro" id="IPR000210">
    <property type="entry name" value="BTB/POZ_dom"/>
</dbReference>
<proteinExistence type="predicted"/>
<dbReference type="InterPro" id="IPR045005">
    <property type="entry name" value="BPM1-6"/>
</dbReference>
<dbReference type="SUPFAM" id="SSF54695">
    <property type="entry name" value="POZ domain"/>
    <property type="match status" value="1"/>
</dbReference>
<evidence type="ECO:0000256" key="1">
    <source>
        <dbReference type="ARBA" id="ARBA00004906"/>
    </source>
</evidence>
<dbReference type="PROSITE" id="PS50097">
    <property type="entry name" value="BTB"/>
    <property type="match status" value="1"/>
</dbReference>
<dbReference type="AlphaFoldDB" id="A0A368RLG5"/>
<evidence type="ECO:0000313" key="3">
    <source>
        <dbReference type="EMBL" id="RCV31002.1"/>
    </source>
</evidence>
<dbReference type="Gene3D" id="3.30.710.10">
    <property type="entry name" value="Potassium Channel Kv1.1, Chain A"/>
    <property type="match status" value="1"/>
</dbReference>
<organism evidence="3">
    <name type="scientific">Setaria italica</name>
    <name type="common">Foxtail millet</name>
    <name type="synonym">Panicum italicum</name>
    <dbReference type="NCBI Taxonomy" id="4555"/>
    <lineage>
        <taxon>Eukaryota</taxon>
        <taxon>Viridiplantae</taxon>
        <taxon>Streptophyta</taxon>
        <taxon>Embryophyta</taxon>
        <taxon>Tracheophyta</taxon>
        <taxon>Spermatophyta</taxon>
        <taxon>Magnoliopsida</taxon>
        <taxon>Liliopsida</taxon>
        <taxon>Poales</taxon>
        <taxon>Poaceae</taxon>
        <taxon>PACMAD clade</taxon>
        <taxon>Panicoideae</taxon>
        <taxon>Panicodae</taxon>
        <taxon>Paniceae</taxon>
        <taxon>Cenchrinae</taxon>
        <taxon>Setaria</taxon>
    </lineage>
</organism>
<accession>A0A368RLG5</accession>
<dbReference type="PANTHER" id="PTHR26379:SF431">
    <property type="entry name" value="BTB DOMAIN-CONTAINING PROTEIN"/>
    <property type="match status" value="1"/>
</dbReference>
<dbReference type="SMART" id="SM00225">
    <property type="entry name" value="BTB"/>
    <property type="match status" value="1"/>
</dbReference>
<evidence type="ECO:0000259" key="2">
    <source>
        <dbReference type="PROSITE" id="PS50097"/>
    </source>
</evidence>